<organism evidence="2 3">
    <name type="scientific">Dactylosporangium cerinum</name>
    <dbReference type="NCBI Taxonomy" id="1434730"/>
    <lineage>
        <taxon>Bacteria</taxon>
        <taxon>Bacillati</taxon>
        <taxon>Actinomycetota</taxon>
        <taxon>Actinomycetes</taxon>
        <taxon>Micromonosporales</taxon>
        <taxon>Micromonosporaceae</taxon>
        <taxon>Dactylosporangium</taxon>
    </lineage>
</organism>
<proteinExistence type="predicted"/>
<evidence type="ECO:0008006" key="4">
    <source>
        <dbReference type="Google" id="ProtNLM"/>
    </source>
</evidence>
<protein>
    <recommendedName>
        <fullName evidence="4">DUF304 domain-containing protein</fullName>
    </recommendedName>
</protein>
<keyword evidence="1" id="KW-0812">Transmembrane</keyword>
<dbReference type="Proteomes" id="UP001595912">
    <property type="component" value="Unassembled WGS sequence"/>
</dbReference>
<dbReference type="RefSeq" id="WP_380126886.1">
    <property type="nucleotide sequence ID" value="NZ_JBHSIU010000097.1"/>
</dbReference>
<dbReference type="EMBL" id="JBHSIU010000097">
    <property type="protein sequence ID" value="MFC5006269.1"/>
    <property type="molecule type" value="Genomic_DNA"/>
</dbReference>
<name>A0ABV9WDY8_9ACTN</name>
<evidence type="ECO:0000256" key="1">
    <source>
        <dbReference type="SAM" id="Phobius"/>
    </source>
</evidence>
<evidence type="ECO:0000313" key="2">
    <source>
        <dbReference type="EMBL" id="MFC5006269.1"/>
    </source>
</evidence>
<keyword evidence="3" id="KW-1185">Reference proteome</keyword>
<keyword evidence="1" id="KW-0472">Membrane</keyword>
<feature type="transmembrane region" description="Helical" evidence="1">
    <location>
        <begin position="16"/>
        <end position="38"/>
    </location>
</feature>
<sequence length="154" mass="17257">MADGEPRAFRNWQAMAYFGSGLIGFTLMGVVAHTYAWYASIPCGLLLLAATRQHVIVHATEVELHNVVRQRRIKLSQIDRVSVLYSRGWHFGWRIRVQHGDAYTDTFAFLNLVGFRQLGATFATPPEDAPAPVKELYSLLSARMTAPPGSPRRT</sequence>
<keyword evidence="1" id="KW-1133">Transmembrane helix</keyword>
<evidence type="ECO:0000313" key="3">
    <source>
        <dbReference type="Proteomes" id="UP001595912"/>
    </source>
</evidence>
<gene>
    <name evidence="2" type="ORF">ACFPIJ_51675</name>
</gene>
<reference evidence="3" key="1">
    <citation type="journal article" date="2019" name="Int. J. Syst. Evol. Microbiol.">
        <title>The Global Catalogue of Microorganisms (GCM) 10K type strain sequencing project: providing services to taxonomists for standard genome sequencing and annotation.</title>
        <authorList>
            <consortium name="The Broad Institute Genomics Platform"/>
            <consortium name="The Broad Institute Genome Sequencing Center for Infectious Disease"/>
            <person name="Wu L."/>
            <person name="Ma J."/>
        </authorList>
    </citation>
    <scope>NUCLEOTIDE SEQUENCE [LARGE SCALE GENOMIC DNA]</scope>
    <source>
        <strain evidence="3">CGMCC 4.7152</strain>
    </source>
</reference>
<comment type="caution">
    <text evidence="2">The sequence shown here is derived from an EMBL/GenBank/DDBJ whole genome shotgun (WGS) entry which is preliminary data.</text>
</comment>
<accession>A0ABV9WDY8</accession>